<evidence type="ECO:0000313" key="1">
    <source>
        <dbReference type="EMBL" id="MYN10184.1"/>
    </source>
</evidence>
<reference evidence="1 2" key="1">
    <citation type="submission" date="2019-12" db="EMBL/GenBank/DDBJ databases">
        <title>Novel species isolated from a subtropical stream in China.</title>
        <authorList>
            <person name="Lu H."/>
        </authorList>
    </citation>
    <scope>NUCLEOTIDE SEQUENCE [LARGE SCALE GENOMIC DNA]</scope>
    <source>
        <strain evidence="1 2">FT127W</strain>
    </source>
</reference>
<gene>
    <name evidence="1" type="ORF">GTP77_22945</name>
</gene>
<comment type="caution">
    <text evidence="1">The sequence shown here is derived from an EMBL/GenBank/DDBJ whole genome shotgun (WGS) entry which is preliminary data.</text>
</comment>
<sequence length="65" mass="7126">MDTKTFLVVKDASKGGVTERRVTKSGDSVYLVKESAYRSAMGAAKKVLDAKDPNFDARLTFVRAK</sequence>
<keyword evidence="2" id="KW-1185">Reference proteome</keyword>
<protein>
    <submittedName>
        <fullName evidence="1">Uncharacterized protein</fullName>
    </submittedName>
</protein>
<dbReference type="RefSeq" id="WP_161074473.1">
    <property type="nucleotide sequence ID" value="NZ_WWCU01000033.1"/>
</dbReference>
<name>A0A7X4HFD4_9BURK</name>
<accession>A0A7X4HFD4</accession>
<dbReference type="Proteomes" id="UP000450676">
    <property type="component" value="Unassembled WGS sequence"/>
</dbReference>
<proteinExistence type="predicted"/>
<organism evidence="1 2">
    <name type="scientific">Pseudoduganella aquatica</name>
    <dbReference type="NCBI Taxonomy" id="2660641"/>
    <lineage>
        <taxon>Bacteria</taxon>
        <taxon>Pseudomonadati</taxon>
        <taxon>Pseudomonadota</taxon>
        <taxon>Betaproteobacteria</taxon>
        <taxon>Burkholderiales</taxon>
        <taxon>Oxalobacteraceae</taxon>
        <taxon>Telluria group</taxon>
        <taxon>Pseudoduganella</taxon>
    </lineage>
</organism>
<evidence type="ECO:0000313" key="2">
    <source>
        <dbReference type="Proteomes" id="UP000450676"/>
    </source>
</evidence>
<dbReference type="EMBL" id="WWCU01000033">
    <property type="protein sequence ID" value="MYN10184.1"/>
    <property type="molecule type" value="Genomic_DNA"/>
</dbReference>
<dbReference type="AlphaFoldDB" id="A0A7X4HFD4"/>